<dbReference type="Proteomes" id="UP000499080">
    <property type="component" value="Unassembled WGS sequence"/>
</dbReference>
<sequence>MKPATFKKHFIRSLKTLWIQTVCEPIARNGRGANHPHQAFIYRFSADIGVVEIVGSDLELALVCRFVVADSSVVGWQSERRTGLKCVPI</sequence>
<evidence type="ECO:0000313" key="2">
    <source>
        <dbReference type="Proteomes" id="UP000499080"/>
    </source>
</evidence>
<proteinExistence type="predicted"/>
<evidence type="ECO:0000313" key="1">
    <source>
        <dbReference type="EMBL" id="GBN04291.1"/>
    </source>
</evidence>
<dbReference type="AlphaFoldDB" id="A0A4Y2KPI2"/>
<name>A0A4Y2KPI2_ARAVE</name>
<accession>A0A4Y2KPI2</accession>
<keyword evidence="2" id="KW-1185">Reference proteome</keyword>
<comment type="caution">
    <text evidence="1">The sequence shown here is derived from an EMBL/GenBank/DDBJ whole genome shotgun (WGS) entry which is preliminary data.</text>
</comment>
<reference evidence="1 2" key="1">
    <citation type="journal article" date="2019" name="Sci. Rep.">
        <title>Orb-weaving spider Araneus ventricosus genome elucidates the spidroin gene catalogue.</title>
        <authorList>
            <person name="Kono N."/>
            <person name="Nakamura H."/>
            <person name="Ohtoshi R."/>
            <person name="Moran D.A.P."/>
            <person name="Shinohara A."/>
            <person name="Yoshida Y."/>
            <person name="Fujiwara M."/>
            <person name="Mori M."/>
            <person name="Tomita M."/>
            <person name="Arakawa K."/>
        </authorList>
    </citation>
    <scope>NUCLEOTIDE SEQUENCE [LARGE SCALE GENOMIC DNA]</scope>
</reference>
<gene>
    <name evidence="1" type="ORF">AVEN_176539_1</name>
</gene>
<protein>
    <submittedName>
        <fullName evidence="1">Uncharacterized protein</fullName>
    </submittedName>
</protein>
<dbReference type="EMBL" id="BGPR01195847">
    <property type="protein sequence ID" value="GBN04291.1"/>
    <property type="molecule type" value="Genomic_DNA"/>
</dbReference>
<organism evidence="1 2">
    <name type="scientific">Araneus ventricosus</name>
    <name type="common">Orbweaver spider</name>
    <name type="synonym">Epeira ventricosa</name>
    <dbReference type="NCBI Taxonomy" id="182803"/>
    <lineage>
        <taxon>Eukaryota</taxon>
        <taxon>Metazoa</taxon>
        <taxon>Ecdysozoa</taxon>
        <taxon>Arthropoda</taxon>
        <taxon>Chelicerata</taxon>
        <taxon>Arachnida</taxon>
        <taxon>Araneae</taxon>
        <taxon>Araneomorphae</taxon>
        <taxon>Entelegynae</taxon>
        <taxon>Araneoidea</taxon>
        <taxon>Araneidae</taxon>
        <taxon>Araneus</taxon>
    </lineage>
</organism>